<dbReference type="Proteomes" id="UP000199448">
    <property type="component" value="Unassembled WGS sequence"/>
</dbReference>
<keyword evidence="2" id="KW-1185">Reference proteome</keyword>
<sequence>MKIRENFFGRFLVLLLAIFSLGGNHLFAGTLPEIREDHSPSEETIIAAHIYLWATRENPAPEFSEASEYHFVGDFNEKEHLTFLKLISFNVDLPFDYTRDIRRSITNLIFPTHFFL</sequence>
<dbReference type="EMBL" id="FNUG01000001">
    <property type="protein sequence ID" value="SEE36507.1"/>
    <property type="molecule type" value="Genomic_DNA"/>
</dbReference>
<dbReference type="OrthoDB" id="9852751at2"/>
<evidence type="ECO:0000313" key="1">
    <source>
        <dbReference type="EMBL" id="SEE36507.1"/>
    </source>
</evidence>
<gene>
    <name evidence="1" type="ORF">SAMN04488034_101359</name>
</gene>
<proteinExistence type="predicted"/>
<organism evidence="1 2">
    <name type="scientific">Salinimicrobium catena</name>
    <dbReference type="NCBI Taxonomy" id="390640"/>
    <lineage>
        <taxon>Bacteria</taxon>
        <taxon>Pseudomonadati</taxon>
        <taxon>Bacteroidota</taxon>
        <taxon>Flavobacteriia</taxon>
        <taxon>Flavobacteriales</taxon>
        <taxon>Flavobacteriaceae</taxon>
        <taxon>Salinimicrobium</taxon>
    </lineage>
</organism>
<dbReference type="STRING" id="390640.SAMN04488034_101359"/>
<name>A0A1H5I8G4_9FLAO</name>
<dbReference type="RefSeq" id="WP_093111128.1">
    <property type="nucleotide sequence ID" value="NZ_FNGG01000001.1"/>
</dbReference>
<protein>
    <submittedName>
        <fullName evidence="1">Uncharacterized protein</fullName>
    </submittedName>
</protein>
<accession>A0A1H5I8G4</accession>
<reference evidence="1 2" key="1">
    <citation type="submission" date="2016-10" db="EMBL/GenBank/DDBJ databases">
        <authorList>
            <person name="de Groot N.N."/>
        </authorList>
    </citation>
    <scope>NUCLEOTIDE SEQUENCE [LARGE SCALE GENOMIC DNA]</scope>
    <source>
        <strain evidence="1 2">DSM 23553</strain>
    </source>
</reference>
<evidence type="ECO:0000313" key="2">
    <source>
        <dbReference type="Proteomes" id="UP000199448"/>
    </source>
</evidence>
<dbReference type="AlphaFoldDB" id="A0A1H5I8G4"/>